<accession>A0A392NMF3</accession>
<comment type="caution">
    <text evidence="1">The sequence shown here is derived from an EMBL/GenBank/DDBJ whole genome shotgun (WGS) entry which is preliminary data.</text>
</comment>
<keyword evidence="2" id="KW-1185">Reference proteome</keyword>
<proteinExistence type="predicted"/>
<sequence length="64" mass="7541">MCAEYHLVIVVRDDDAEAETAPAMVNAWRRMKKKPQIEGKRLRERVRKMQLEDADKILFVLSKL</sequence>
<dbReference type="Proteomes" id="UP000265520">
    <property type="component" value="Unassembled WGS sequence"/>
</dbReference>
<reference evidence="1 2" key="1">
    <citation type="journal article" date="2018" name="Front. Plant Sci.">
        <title>Red Clover (Trifolium pratense) and Zigzag Clover (T. medium) - A Picture of Genomic Similarities and Differences.</title>
        <authorList>
            <person name="Dluhosova J."/>
            <person name="Istvanek J."/>
            <person name="Nedelnik J."/>
            <person name="Repkova J."/>
        </authorList>
    </citation>
    <scope>NUCLEOTIDE SEQUENCE [LARGE SCALE GENOMIC DNA]</scope>
    <source>
        <strain evidence="2">cv. 10/8</strain>
        <tissue evidence="1">Leaf</tissue>
    </source>
</reference>
<organism evidence="1 2">
    <name type="scientific">Trifolium medium</name>
    <dbReference type="NCBI Taxonomy" id="97028"/>
    <lineage>
        <taxon>Eukaryota</taxon>
        <taxon>Viridiplantae</taxon>
        <taxon>Streptophyta</taxon>
        <taxon>Embryophyta</taxon>
        <taxon>Tracheophyta</taxon>
        <taxon>Spermatophyta</taxon>
        <taxon>Magnoliopsida</taxon>
        <taxon>eudicotyledons</taxon>
        <taxon>Gunneridae</taxon>
        <taxon>Pentapetalae</taxon>
        <taxon>rosids</taxon>
        <taxon>fabids</taxon>
        <taxon>Fabales</taxon>
        <taxon>Fabaceae</taxon>
        <taxon>Papilionoideae</taxon>
        <taxon>50 kb inversion clade</taxon>
        <taxon>NPAAA clade</taxon>
        <taxon>Hologalegina</taxon>
        <taxon>IRL clade</taxon>
        <taxon>Trifolieae</taxon>
        <taxon>Trifolium</taxon>
    </lineage>
</organism>
<name>A0A392NMF3_9FABA</name>
<protein>
    <submittedName>
        <fullName evidence="1">Uncharacterized protein</fullName>
    </submittedName>
</protein>
<dbReference type="EMBL" id="LXQA010044906">
    <property type="protein sequence ID" value="MCI00993.1"/>
    <property type="molecule type" value="Genomic_DNA"/>
</dbReference>
<dbReference type="AlphaFoldDB" id="A0A392NMF3"/>
<evidence type="ECO:0000313" key="1">
    <source>
        <dbReference type="EMBL" id="MCI00993.1"/>
    </source>
</evidence>
<evidence type="ECO:0000313" key="2">
    <source>
        <dbReference type="Proteomes" id="UP000265520"/>
    </source>
</evidence>